<protein>
    <submittedName>
        <fullName evidence="2">Uncharacterized protein</fullName>
    </submittedName>
</protein>
<feature type="region of interest" description="Disordered" evidence="1">
    <location>
        <begin position="1"/>
        <end position="42"/>
    </location>
</feature>
<accession>A0A6J5KRP6</accession>
<name>A0A6J5KRP6_9CAUD</name>
<organism evidence="2">
    <name type="scientific">uncultured Caudovirales phage</name>
    <dbReference type="NCBI Taxonomy" id="2100421"/>
    <lineage>
        <taxon>Viruses</taxon>
        <taxon>Duplodnaviria</taxon>
        <taxon>Heunggongvirae</taxon>
        <taxon>Uroviricota</taxon>
        <taxon>Caudoviricetes</taxon>
        <taxon>Peduoviridae</taxon>
        <taxon>Maltschvirus</taxon>
        <taxon>Maltschvirus maltsch</taxon>
    </lineage>
</organism>
<evidence type="ECO:0000256" key="1">
    <source>
        <dbReference type="SAM" id="MobiDB-lite"/>
    </source>
</evidence>
<feature type="compositionally biased region" description="Basic and acidic residues" evidence="1">
    <location>
        <begin position="29"/>
        <end position="42"/>
    </location>
</feature>
<reference evidence="2" key="1">
    <citation type="submission" date="2020-04" db="EMBL/GenBank/DDBJ databases">
        <authorList>
            <person name="Chiriac C."/>
            <person name="Salcher M."/>
            <person name="Ghai R."/>
            <person name="Kavagutti S V."/>
        </authorList>
    </citation>
    <scope>NUCLEOTIDE SEQUENCE</scope>
</reference>
<proteinExistence type="predicted"/>
<sequence length="42" mass="4480">MAKGKGGAPAPVSKGSDRQNGKASKKRPKIFDAIKRRLVSDK</sequence>
<evidence type="ECO:0000313" key="2">
    <source>
        <dbReference type="EMBL" id="CAB4123916.1"/>
    </source>
</evidence>
<dbReference type="EMBL" id="LR796175">
    <property type="protein sequence ID" value="CAB4123916.1"/>
    <property type="molecule type" value="Genomic_DNA"/>
</dbReference>
<gene>
    <name evidence="2" type="ORF">UFOVP45_59</name>
</gene>